<dbReference type="Pfam" id="PF01390">
    <property type="entry name" value="SEA"/>
    <property type="match status" value="1"/>
</dbReference>
<sequence>MDISTLSLQTETLDSTLLPRILTPEAGLIVARAKETLPRTITPFFSTIAAFLATRSLNFRLTGILYTEQLQNVSSDEYLRLAREVKLVMNKIFSSRYPEGYMQCYVGSFLNGSVIVKAYVSFNNRLPAPSSSDVVRSVVTDIKAKQTYFGWNIDPHSVESHGRTLKNLEPEMFSVSLLVLHCGFIVTSQMSEENISLLENLKQEVIFSFPGSINVSNFSISSVRDVLGDLEVKGNLYLNSTVHTDVQSLLQAFTPLSNKSVDLSSVNVDGHYMNLQVFPIRFQITNKPFVVNLLDLSSSEFQDLSKDLSAVVMSVLSITKPLQVIIREVMRGSVLCKGVVVYQLPAPGSGEILRAFLGSLDSNGMFKSSSYKVDRYSLQVGDSSPEPHFEYPSFPGFGVAIIVMCGLSILIFPTLAYVCFRTKMLGHKKKATIQRCLDPDRQSRHFEMDNQAFRASIEQP</sequence>
<reference evidence="3" key="1">
    <citation type="thesis" date="2020" institute="ProQuest LLC" country="789 East Eisenhower Parkway, Ann Arbor, MI, USA">
        <title>Comparative Genomics and Chromosome Evolution.</title>
        <authorList>
            <person name="Mudd A.B."/>
        </authorList>
    </citation>
    <scope>NUCLEOTIDE SEQUENCE</scope>
    <source>
        <strain evidence="3">Female2</strain>
        <tissue evidence="3">Blood</tissue>
    </source>
</reference>
<organism evidence="3 4">
    <name type="scientific">Hymenochirus boettgeri</name>
    <name type="common">Congo dwarf clawed frog</name>
    <dbReference type="NCBI Taxonomy" id="247094"/>
    <lineage>
        <taxon>Eukaryota</taxon>
        <taxon>Metazoa</taxon>
        <taxon>Chordata</taxon>
        <taxon>Craniata</taxon>
        <taxon>Vertebrata</taxon>
        <taxon>Euteleostomi</taxon>
        <taxon>Amphibia</taxon>
        <taxon>Batrachia</taxon>
        <taxon>Anura</taxon>
        <taxon>Pipoidea</taxon>
        <taxon>Pipidae</taxon>
        <taxon>Pipinae</taxon>
        <taxon>Hymenochirus</taxon>
    </lineage>
</organism>
<dbReference type="InterPro" id="IPR036364">
    <property type="entry name" value="SEA_dom_sf"/>
</dbReference>
<name>A0A8T2JA60_9PIPI</name>
<keyword evidence="1" id="KW-0812">Transmembrane</keyword>
<dbReference type="PROSITE" id="PS50024">
    <property type="entry name" value="SEA"/>
    <property type="match status" value="2"/>
</dbReference>
<protein>
    <recommendedName>
        <fullName evidence="2">SEA domain-containing protein</fullName>
    </recommendedName>
</protein>
<dbReference type="OrthoDB" id="10070537at2759"/>
<dbReference type="Proteomes" id="UP000812440">
    <property type="component" value="Chromosome 3"/>
</dbReference>
<evidence type="ECO:0000256" key="1">
    <source>
        <dbReference type="SAM" id="Phobius"/>
    </source>
</evidence>
<dbReference type="InterPro" id="IPR000082">
    <property type="entry name" value="SEA_dom"/>
</dbReference>
<accession>A0A8T2JA60</accession>
<evidence type="ECO:0000259" key="2">
    <source>
        <dbReference type="PROSITE" id="PS50024"/>
    </source>
</evidence>
<dbReference type="Gene3D" id="3.30.70.960">
    <property type="entry name" value="SEA domain"/>
    <property type="match status" value="1"/>
</dbReference>
<keyword evidence="1" id="KW-1133">Transmembrane helix</keyword>
<evidence type="ECO:0000313" key="4">
    <source>
        <dbReference type="Proteomes" id="UP000812440"/>
    </source>
</evidence>
<evidence type="ECO:0000313" key="3">
    <source>
        <dbReference type="EMBL" id="KAG8440354.1"/>
    </source>
</evidence>
<comment type="caution">
    <text evidence="3">The sequence shown here is derived from an EMBL/GenBank/DDBJ whole genome shotgun (WGS) entry which is preliminary data.</text>
</comment>
<keyword evidence="1" id="KW-0472">Membrane</keyword>
<proteinExistence type="predicted"/>
<dbReference type="SUPFAM" id="SSF82671">
    <property type="entry name" value="SEA domain"/>
    <property type="match status" value="2"/>
</dbReference>
<dbReference type="AlphaFoldDB" id="A0A8T2JA60"/>
<keyword evidence="4" id="KW-1185">Reference proteome</keyword>
<feature type="domain" description="SEA" evidence="2">
    <location>
        <begin position="274"/>
        <end position="385"/>
    </location>
</feature>
<gene>
    <name evidence="3" type="ORF">GDO86_006198</name>
</gene>
<feature type="transmembrane region" description="Helical" evidence="1">
    <location>
        <begin position="397"/>
        <end position="420"/>
    </location>
</feature>
<feature type="domain" description="SEA" evidence="2">
    <location>
        <begin position="51"/>
        <end position="165"/>
    </location>
</feature>
<dbReference type="EMBL" id="JAACNH010000006">
    <property type="protein sequence ID" value="KAG8440354.1"/>
    <property type="molecule type" value="Genomic_DNA"/>
</dbReference>